<feature type="transmembrane region" description="Helical" evidence="6">
    <location>
        <begin position="21"/>
        <end position="42"/>
    </location>
</feature>
<evidence type="ECO:0000259" key="7">
    <source>
        <dbReference type="PROSITE" id="PS50928"/>
    </source>
</evidence>
<dbReference type="Proteomes" id="UP001589758">
    <property type="component" value="Unassembled WGS sequence"/>
</dbReference>
<evidence type="ECO:0000256" key="2">
    <source>
        <dbReference type="ARBA" id="ARBA00022519"/>
    </source>
</evidence>
<evidence type="ECO:0000256" key="3">
    <source>
        <dbReference type="ARBA" id="ARBA00022692"/>
    </source>
</evidence>
<dbReference type="EMBL" id="JBHLXE010000088">
    <property type="protein sequence ID" value="MFC0180025.1"/>
    <property type="molecule type" value="Genomic_DNA"/>
</dbReference>
<keyword evidence="5 6" id="KW-0472">Membrane</keyword>
<accession>A0ABV6CD23</accession>
<evidence type="ECO:0000313" key="9">
    <source>
        <dbReference type="Proteomes" id="UP001589758"/>
    </source>
</evidence>
<dbReference type="PANTHER" id="PTHR30325">
    <property type="entry name" value="MEMBRANE COMPONENT OF ABC TRANSPORTER"/>
    <property type="match status" value="1"/>
</dbReference>
<sequence length="340" mass="38209">MLQLSPINRLRIKRFKKNKRGVYSLYFFFFITLISLFSELIANDKPLMVNYANEWYFPFIKPVNESAFGEPFDSPANFNDPLISEKIESNGFIVWPPIRFSFNTINYTSNKPFPSAPDSTNWLGTDNQGRDVLSLLLYGFRISLLFGIALTLISSLIGIVVGALQGYYGGWIDIFSQRFMEIWSGIPSLFLIILLASVVDPSFTWLLIITVLFGWMGLVDLIRAEFLKVRQFDFVRAARALGVSNIRIMRKHILPNAMVSALTFLPFILTGSITTLTSLDFLGFGLPSSYPSLGNLLLQGKNSLDAPWLGITSFLFLGSILTSLVFVGEAIRDAFNVNLS</sequence>
<dbReference type="PROSITE" id="PS50928">
    <property type="entry name" value="ABC_TM1"/>
    <property type="match status" value="1"/>
</dbReference>
<dbReference type="PANTHER" id="PTHR30325:SF0">
    <property type="entry name" value="INNER MEMBRANE ABC TRANSPORTER PERMEASE PROTEIN YEJE"/>
    <property type="match status" value="1"/>
</dbReference>
<dbReference type="SUPFAM" id="SSF161098">
    <property type="entry name" value="MetI-like"/>
    <property type="match status" value="1"/>
</dbReference>
<dbReference type="Pfam" id="PF00528">
    <property type="entry name" value="BPD_transp_1"/>
    <property type="match status" value="1"/>
</dbReference>
<protein>
    <submittedName>
        <fullName evidence="8">ABC transporter permease</fullName>
    </submittedName>
</protein>
<dbReference type="CDD" id="cd06261">
    <property type="entry name" value="TM_PBP2"/>
    <property type="match status" value="1"/>
</dbReference>
<keyword evidence="9" id="KW-1185">Reference proteome</keyword>
<keyword evidence="3 6" id="KW-0812">Transmembrane</keyword>
<feature type="transmembrane region" description="Helical" evidence="6">
    <location>
        <begin position="180"/>
        <end position="199"/>
    </location>
</feature>
<dbReference type="NCBIfam" id="NF011596">
    <property type="entry name" value="PRK15021.1"/>
    <property type="match status" value="1"/>
</dbReference>
<name>A0ABV6CD23_9GAMM</name>
<dbReference type="InterPro" id="IPR035906">
    <property type="entry name" value="MetI-like_sf"/>
</dbReference>
<feature type="transmembrane region" description="Helical" evidence="6">
    <location>
        <begin position="306"/>
        <end position="327"/>
    </location>
</feature>
<comment type="caution">
    <text evidence="8">The sequence shown here is derived from an EMBL/GenBank/DDBJ whole genome shotgun (WGS) entry which is preliminary data.</text>
</comment>
<feature type="transmembrane region" description="Helical" evidence="6">
    <location>
        <begin position="205"/>
        <end position="222"/>
    </location>
</feature>
<organism evidence="8 9">
    <name type="scientific">Thorsellia kenyensis</name>
    <dbReference type="NCBI Taxonomy" id="1549888"/>
    <lineage>
        <taxon>Bacteria</taxon>
        <taxon>Pseudomonadati</taxon>
        <taxon>Pseudomonadota</taxon>
        <taxon>Gammaproteobacteria</taxon>
        <taxon>Enterobacterales</taxon>
        <taxon>Thorselliaceae</taxon>
        <taxon>Thorsellia</taxon>
    </lineage>
</organism>
<feature type="domain" description="ABC transmembrane type-1" evidence="7">
    <location>
        <begin position="140"/>
        <end position="326"/>
    </location>
</feature>
<gene>
    <name evidence="8" type="ORF">ACFFIT_08020</name>
</gene>
<evidence type="ECO:0000256" key="1">
    <source>
        <dbReference type="ARBA" id="ARBA00004429"/>
    </source>
</evidence>
<keyword evidence="6" id="KW-0813">Transport</keyword>
<keyword evidence="2" id="KW-1003">Cell membrane</keyword>
<comment type="similarity">
    <text evidence="6">Belongs to the binding-protein-dependent transport system permease family.</text>
</comment>
<evidence type="ECO:0000313" key="8">
    <source>
        <dbReference type="EMBL" id="MFC0180025.1"/>
    </source>
</evidence>
<dbReference type="RefSeq" id="WP_385877137.1">
    <property type="nucleotide sequence ID" value="NZ_JBHLXE010000088.1"/>
</dbReference>
<feature type="transmembrane region" description="Helical" evidence="6">
    <location>
        <begin position="257"/>
        <end position="286"/>
    </location>
</feature>
<proteinExistence type="inferred from homology"/>
<dbReference type="InterPro" id="IPR025966">
    <property type="entry name" value="OppC_N"/>
</dbReference>
<dbReference type="Pfam" id="PF12911">
    <property type="entry name" value="OppC_N"/>
    <property type="match status" value="1"/>
</dbReference>
<evidence type="ECO:0000256" key="5">
    <source>
        <dbReference type="ARBA" id="ARBA00023136"/>
    </source>
</evidence>
<reference evidence="8 9" key="1">
    <citation type="submission" date="2024-09" db="EMBL/GenBank/DDBJ databases">
        <authorList>
            <person name="Sun Q."/>
            <person name="Mori K."/>
        </authorList>
    </citation>
    <scope>NUCLEOTIDE SEQUENCE [LARGE SCALE GENOMIC DNA]</scope>
    <source>
        <strain evidence="8 9">CCM 8545</strain>
    </source>
</reference>
<dbReference type="InterPro" id="IPR000515">
    <property type="entry name" value="MetI-like"/>
</dbReference>
<keyword evidence="2" id="KW-0997">Cell inner membrane</keyword>
<comment type="subcellular location">
    <subcellularLocation>
        <location evidence="1">Cell inner membrane</location>
        <topology evidence="1">Multi-pass membrane protein</topology>
    </subcellularLocation>
    <subcellularLocation>
        <location evidence="6">Cell membrane</location>
        <topology evidence="6">Multi-pass membrane protein</topology>
    </subcellularLocation>
</comment>
<evidence type="ECO:0000256" key="4">
    <source>
        <dbReference type="ARBA" id="ARBA00022989"/>
    </source>
</evidence>
<keyword evidence="4 6" id="KW-1133">Transmembrane helix</keyword>
<dbReference type="Gene3D" id="1.10.3720.10">
    <property type="entry name" value="MetI-like"/>
    <property type="match status" value="1"/>
</dbReference>
<feature type="transmembrane region" description="Helical" evidence="6">
    <location>
        <begin position="142"/>
        <end position="168"/>
    </location>
</feature>
<evidence type="ECO:0000256" key="6">
    <source>
        <dbReference type="RuleBase" id="RU363032"/>
    </source>
</evidence>